<evidence type="ECO:0000256" key="2">
    <source>
        <dbReference type="ARBA" id="ARBA00022525"/>
    </source>
</evidence>
<dbReference type="Pfam" id="PF25106">
    <property type="entry name" value="VWA_4"/>
    <property type="match status" value="1"/>
</dbReference>
<accession>A0A382CA42</accession>
<dbReference type="InterPro" id="IPR052969">
    <property type="entry name" value="Thr-specific_kinase-like"/>
</dbReference>
<dbReference type="SUPFAM" id="SSF53300">
    <property type="entry name" value="vWA-like"/>
    <property type="match status" value="1"/>
</dbReference>
<dbReference type="AlphaFoldDB" id="A0A382CA42"/>
<keyword evidence="3" id="KW-0732">Signal</keyword>
<feature type="non-terminal residue" evidence="5">
    <location>
        <position position="1"/>
    </location>
</feature>
<dbReference type="InterPro" id="IPR056861">
    <property type="entry name" value="HMCN1-like_VWA"/>
</dbReference>
<comment type="subcellular location">
    <subcellularLocation>
        <location evidence="1">Secreted</location>
    </subcellularLocation>
</comment>
<protein>
    <recommendedName>
        <fullName evidence="4">VWFA domain-containing protein</fullName>
    </recommendedName>
</protein>
<evidence type="ECO:0000313" key="5">
    <source>
        <dbReference type="EMBL" id="SVB22692.1"/>
    </source>
</evidence>
<reference evidence="5" key="1">
    <citation type="submission" date="2018-05" db="EMBL/GenBank/DDBJ databases">
        <authorList>
            <person name="Lanie J.A."/>
            <person name="Ng W.-L."/>
            <person name="Kazmierczak K.M."/>
            <person name="Andrzejewski T.M."/>
            <person name="Davidsen T.M."/>
            <person name="Wayne K.J."/>
            <person name="Tettelin H."/>
            <person name="Glass J.I."/>
            <person name="Rusch D."/>
            <person name="Podicherti R."/>
            <person name="Tsui H.-C.T."/>
            <person name="Winkler M.E."/>
        </authorList>
    </citation>
    <scope>NUCLEOTIDE SEQUENCE</scope>
</reference>
<dbReference type="InterPro" id="IPR036465">
    <property type="entry name" value="vWFA_dom_sf"/>
</dbReference>
<evidence type="ECO:0000259" key="4">
    <source>
        <dbReference type="PROSITE" id="PS50234"/>
    </source>
</evidence>
<organism evidence="5">
    <name type="scientific">marine metagenome</name>
    <dbReference type="NCBI Taxonomy" id="408172"/>
    <lineage>
        <taxon>unclassified sequences</taxon>
        <taxon>metagenomes</taxon>
        <taxon>ecological metagenomes</taxon>
    </lineage>
</organism>
<evidence type="ECO:0000256" key="3">
    <source>
        <dbReference type="ARBA" id="ARBA00022729"/>
    </source>
</evidence>
<keyword evidence="2" id="KW-0964">Secreted</keyword>
<name>A0A382CA42_9ZZZZ</name>
<dbReference type="EMBL" id="UINC01033423">
    <property type="protein sequence ID" value="SVB22692.1"/>
    <property type="molecule type" value="Genomic_DNA"/>
</dbReference>
<dbReference type="PANTHER" id="PTHR47763">
    <property type="entry name" value="ALPHA-PROTEIN KINASE VWKA"/>
    <property type="match status" value="1"/>
</dbReference>
<dbReference type="Gene3D" id="3.40.50.410">
    <property type="entry name" value="von Willebrand factor, type A domain"/>
    <property type="match status" value="1"/>
</dbReference>
<evidence type="ECO:0000256" key="1">
    <source>
        <dbReference type="ARBA" id="ARBA00004613"/>
    </source>
</evidence>
<dbReference type="InterPro" id="IPR002035">
    <property type="entry name" value="VWF_A"/>
</dbReference>
<dbReference type="PROSITE" id="PS50234">
    <property type="entry name" value="VWFA"/>
    <property type="match status" value="1"/>
</dbReference>
<feature type="domain" description="VWFA" evidence="4">
    <location>
        <begin position="59"/>
        <end position="257"/>
    </location>
</feature>
<gene>
    <name evidence="5" type="ORF">METZ01_LOCUS175546</name>
</gene>
<dbReference type="CDD" id="cd00198">
    <property type="entry name" value="vWFA"/>
    <property type="match status" value="1"/>
</dbReference>
<sequence length="276" mass="29676">ATPNVPAPALRAARGGAPIAPGVGPAIAGPETRQLGTGLGDGADQFAHYVEELRETGLDVVFLIDATGSMDWALIAVKERVRDMMEWVRELVPIARFGVVAYRDVDDPEFVTRIQPLTFSTIKLERFLGPLHGVGGGSLRESVFVGMQTAVRDSGWRSSGKRLIILIGDAPPHRDELNALLQLVSSFHKGGGEITVLDISDDANPALLEARLKRKVPRAMYRGIPSYDFNLIAQAGGGDAVTLDGDIRLIRRLVTLIFGDAFSEDLAIALDAVESI</sequence>
<proteinExistence type="predicted"/>